<dbReference type="Gene3D" id="3.90.950.10">
    <property type="match status" value="1"/>
</dbReference>
<dbReference type="InterPro" id="IPR029001">
    <property type="entry name" value="ITPase-like_fam"/>
</dbReference>
<feature type="binding site" evidence="7">
    <location>
        <position position="71"/>
    </location>
    <ligand>
        <name>Mg(2+)</name>
        <dbReference type="ChEBI" id="CHEBI:18420"/>
    </ligand>
</feature>
<evidence type="ECO:0000313" key="9">
    <source>
        <dbReference type="EMBL" id="MBP2256668.1"/>
    </source>
</evidence>
<feature type="binding site" evidence="7">
    <location>
        <begin position="8"/>
        <end position="13"/>
    </location>
    <ligand>
        <name>substrate</name>
    </ligand>
</feature>
<sequence>MKKIIIATKNKGKAAEFKAFFNKTGIEAYSLLDVNNQLPEIEETEKTFEGNAALKAEKIADVLGVPVLADDSGLIVDALNGEPGVYSARYAGEPTNDQANIDKVLEKMQAISQEKRTARFICVLALVIPDSETIFCTGYCEGEISSEQAGTNGFGYDPIFIPAGYSITLAQLSSKEKNKISHRSNAIAQLEKWLQNI</sequence>
<evidence type="ECO:0000313" key="10">
    <source>
        <dbReference type="Proteomes" id="UP001519294"/>
    </source>
</evidence>
<protein>
    <recommendedName>
        <fullName evidence="7">dITP/XTP pyrophosphatase</fullName>
        <ecNumber evidence="7">3.6.1.66</ecNumber>
    </recommendedName>
    <alternativeName>
        <fullName evidence="7">Non-canonical purine NTP pyrophosphatase</fullName>
    </alternativeName>
    <alternativeName>
        <fullName evidence="7">Non-standard purine NTP pyrophosphatase</fullName>
    </alternativeName>
    <alternativeName>
        <fullName evidence="7">Nucleoside-triphosphate diphosphatase</fullName>
    </alternativeName>
    <alternativeName>
        <fullName evidence="7">Nucleoside-triphosphate pyrophosphatase</fullName>
        <shortName evidence="7">NTPase</shortName>
    </alternativeName>
</protein>
<organism evidence="9 10">
    <name type="scientific">Virgibacillus alimentarius</name>
    <dbReference type="NCBI Taxonomy" id="698769"/>
    <lineage>
        <taxon>Bacteria</taxon>
        <taxon>Bacillati</taxon>
        <taxon>Bacillota</taxon>
        <taxon>Bacilli</taxon>
        <taxon>Bacillales</taxon>
        <taxon>Bacillaceae</taxon>
        <taxon>Virgibacillus</taxon>
    </lineage>
</organism>
<keyword evidence="5 7" id="KW-0460">Magnesium</keyword>
<accession>A0ABS4S595</accession>
<evidence type="ECO:0000256" key="4">
    <source>
        <dbReference type="ARBA" id="ARBA00022801"/>
    </source>
</evidence>
<dbReference type="NCBIfam" id="TIGR00042">
    <property type="entry name" value="RdgB/HAM1 family non-canonical purine NTP pyrophosphatase"/>
    <property type="match status" value="1"/>
</dbReference>
<dbReference type="InterPro" id="IPR020922">
    <property type="entry name" value="dITP/XTP_pyrophosphatase"/>
</dbReference>
<comment type="catalytic activity">
    <reaction evidence="7">
        <text>XTP + H2O = XMP + diphosphate + H(+)</text>
        <dbReference type="Rhea" id="RHEA:28610"/>
        <dbReference type="ChEBI" id="CHEBI:15377"/>
        <dbReference type="ChEBI" id="CHEBI:15378"/>
        <dbReference type="ChEBI" id="CHEBI:33019"/>
        <dbReference type="ChEBI" id="CHEBI:57464"/>
        <dbReference type="ChEBI" id="CHEBI:61314"/>
        <dbReference type="EC" id="3.6.1.66"/>
    </reaction>
</comment>
<proteinExistence type="inferred from homology"/>
<evidence type="ECO:0000256" key="3">
    <source>
        <dbReference type="ARBA" id="ARBA00022741"/>
    </source>
</evidence>
<comment type="caution">
    <text evidence="9">The sequence shown here is derived from an EMBL/GenBank/DDBJ whole genome shotgun (WGS) entry which is preliminary data.</text>
</comment>
<evidence type="ECO:0000256" key="6">
    <source>
        <dbReference type="ARBA" id="ARBA00023080"/>
    </source>
</evidence>
<feature type="active site" description="Proton acceptor" evidence="7">
    <location>
        <position position="71"/>
    </location>
</feature>
<comment type="subunit">
    <text evidence="7">Homodimer.</text>
</comment>
<comment type="cofactor">
    <cofactor evidence="7">
        <name>Mg(2+)</name>
        <dbReference type="ChEBI" id="CHEBI:18420"/>
    </cofactor>
    <text evidence="7">Binds 1 Mg(2+) ion per subunit.</text>
</comment>
<dbReference type="EC" id="3.6.1.66" evidence="7"/>
<dbReference type="PANTHER" id="PTHR11067:SF9">
    <property type="entry name" value="INOSINE TRIPHOSPHATE PYROPHOSPHATASE"/>
    <property type="match status" value="1"/>
</dbReference>
<feature type="binding site" evidence="7">
    <location>
        <position position="42"/>
    </location>
    <ligand>
        <name>Mg(2+)</name>
        <dbReference type="ChEBI" id="CHEBI:18420"/>
    </ligand>
</feature>
<dbReference type="PANTHER" id="PTHR11067">
    <property type="entry name" value="INOSINE TRIPHOSPHATE PYROPHOSPHATASE/HAM1 PROTEIN"/>
    <property type="match status" value="1"/>
</dbReference>
<dbReference type="EMBL" id="JAGIKX010000002">
    <property type="protein sequence ID" value="MBP2256668.1"/>
    <property type="molecule type" value="Genomic_DNA"/>
</dbReference>
<feature type="binding site" evidence="7">
    <location>
        <begin position="182"/>
        <end position="183"/>
    </location>
    <ligand>
        <name>substrate</name>
    </ligand>
</feature>
<dbReference type="Pfam" id="PF01725">
    <property type="entry name" value="Ham1p_like"/>
    <property type="match status" value="1"/>
</dbReference>
<evidence type="ECO:0000256" key="2">
    <source>
        <dbReference type="ARBA" id="ARBA00022723"/>
    </source>
</evidence>
<keyword evidence="2 7" id="KW-0479">Metal-binding</keyword>
<keyword evidence="3 7" id="KW-0547">Nucleotide-binding</keyword>
<feature type="binding site" evidence="7">
    <location>
        <position position="72"/>
    </location>
    <ligand>
        <name>substrate</name>
    </ligand>
</feature>
<feature type="binding site" evidence="7">
    <location>
        <position position="177"/>
    </location>
    <ligand>
        <name>substrate</name>
    </ligand>
</feature>
<dbReference type="HAMAP" id="MF_01405">
    <property type="entry name" value="Non_canon_purine_NTPase"/>
    <property type="match status" value="1"/>
</dbReference>
<evidence type="ECO:0000256" key="8">
    <source>
        <dbReference type="RuleBase" id="RU003781"/>
    </source>
</evidence>
<gene>
    <name evidence="9" type="ORF">J2Z81_000601</name>
</gene>
<dbReference type="CDD" id="cd00515">
    <property type="entry name" value="HAM1"/>
    <property type="match status" value="1"/>
</dbReference>
<comment type="similarity">
    <text evidence="1 7 8">Belongs to the HAM1 NTPase family.</text>
</comment>
<evidence type="ECO:0000256" key="5">
    <source>
        <dbReference type="ARBA" id="ARBA00022842"/>
    </source>
</evidence>
<name>A0ABS4S595_9BACI</name>
<evidence type="ECO:0000256" key="1">
    <source>
        <dbReference type="ARBA" id="ARBA00008023"/>
    </source>
</evidence>
<dbReference type="SUPFAM" id="SSF52972">
    <property type="entry name" value="ITPase-like"/>
    <property type="match status" value="1"/>
</dbReference>
<dbReference type="Proteomes" id="UP001519294">
    <property type="component" value="Unassembled WGS sequence"/>
</dbReference>
<comment type="catalytic activity">
    <reaction evidence="7">
        <text>dITP + H2O = dIMP + diphosphate + H(+)</text>
        <dbReference type="Rhea" id="RHEA:28342"/>
        <dbReference type="ChEBI" id="CHEBI:15377"/>
        <dbReference type="ChEBI" id="CHEBI:15378"/>
        <dbReference type="ChEBI" id="CHEBI:33019"/>
        <dbReference type="ChEBI" id="CHEBI:61194"/>
        <dbReference type="ChEBI" id="CHEBI:61382"/>
        <dbReference type="EC" id="3.6.1.66"/>
    </reaction>
</comment>
<evidence type="ECO:0000256" key="7">
    <source>
        <dbReference type="HAMAP-Rule" id="MF_01405"/>
    </source>
</evidence>
<reference evidence="9 10" key="1">
    <citation type="submission" date="2021-03" db="EMBL/GenBank/DDBJ databases">
        <title>Genomic Encyclopedia of Type Strains, Phase IV (KMG-IV): sequencing the most valuable type-strain genomes for metagenomic binning, comparative biology and taxonomic classification.</title>
        <authorList>
            <person name="Goeker M."/>
        </authorList>
    </citation>
    <scope>NUCLEOTIDE SEQUENCE [LARGE SCALE GENOMIC DNA]</scope>
    <source>
        <strain evidence="9 10">DSM 25790</strain>
    </source>
</reference>
<dbReference type="GO" id="GO:0036220">
    <property type="term" value="F:ITP diphosphatase activity"/>
    <property type="evidence" value="ECO:0007669"/>
    <property type="project" value="UniProtKB-EC"/>
</dbReference>
<dbReference type="InterPro" id="IPR002637">
    <property type="entry name" value="RdgB/HAM1"/>
</dbReference>
<keyword evidence="6 7" id="KW-0546">Nucleotide metabolism</keyword>
<comment type="catalytic activity">
    <reaction evidence="7">
        <text>ITP + H2O = IMP + diphosphate + H(+)</text>
        <dbReference type="Rhea" id="RHEA:29399"/>
        <dbReference type="ChEBI" id="CHEBI:15377"/>
        <dbReference type="ChEBI" id="CHEBI:15378"/>
        <dbReference type="ChEBI" id="CHEBI:33019"/>
        <dbReference type="ChEBI" id="CHEBI:58053"/>
        <dbReference type="ChEBI" id="CHEBI:61402"/>
        <dbReference type="EC" id="3.6.1.66"/>
    </reaction>
</comment>
<dbReference type="RefSeq" id="WP_029268563.1">
    <property type="nucleotide sequence ID" value="NZ_JAGIKX010000002.1"/>
</dbReference>
<feature type="binding site" evidence="7">
    <location>
        <begin position="154"/>
        <end position="157"/>
    </location>
    <ligand>
        <name>substrate</name>
    </ligand>
</feature>
<keyword evidence="4 7" id="KW-0378">Hydrolase</keyword>
<comment type="function">
    <text evidence="7">Pyrophosphatase that catalyzes the hydrolysis of nucleoside triphosphates to their monophosphate derivatives, with a high preference for the non-canonical purine nucleotides XTP (xanthosine triphosphate), dITP (deoxyinosine triphosphate) and ITP. Seems to function as a house-cleaning enzyme that removes non-canonical purine nucleotides from the nucleotide pool, thus preventing their incorporation into DNA/RNA and avoiding chromosomal lesions.</text>
</comment>
<dbReference type="NCBIfam" id="NF011397">
    <property type="entry name" value="PRK14822.1"/>
    <property type="match status" value="1"/>
</dbReference>
<keyword evidence="10" id="KW-1185">Reference proteome</keyword>